<evidence type="ECO:0000313" key="1">
    <source>
        <dbReference type="Proteomes" id="UP000887581"/>
    </source>
</evidence>
<keyword evidence="1" id="KW-1185">Reference proteome</keyword>
<name>A0A915PTE6_9BILA</name>
<protein>
    <submittedName>
        <fullName evidence="2">Uncharacterized protein</fullName>
    </submittedName>
</protein>
<dbReference type="Proteomes" id="UP000887581">
    <property type="component" value="Unplaced"/>
</dbReference>
<organism evidence="1 2">
    <name type="scientific">Setaria digitata</name>
    <dbReference type="NCBI Taxonomy" id="48799"/>
    <lineage>
        <taxon>Eukaryota</taxon>
        <taxon>Metazoa</taxon>
        <taxon>Ecdysozoa</taxon>
        <taxon>Nematoda</taxon>
        <taxon>Chromadorea</taxon>
        <taxon>Rhabditida</taxon>
        <taxon>Spirurina</taxon>
        <taxon>Spiruromorpha</taxon>
        <taxon>Filarioidea</taxon>
        <taxon>Setariidae</taxon>
        <taxon>Setaria</taxon>
    </lineage>
</organism>
<evidence type="ECO:0000313" key="2">
    <source>
        <dbReference type="WBParaSite" id="sdigi.contig3.g461.t1"/>
    </source>
</evidence>
<proteinExistence type="predicted"/>
<sequence>MVVCNCVSTDYKLIRSTNWCHQETEELKPESSTLHLQVSELEVRGWVDVGRGRVGNGIRTSVTGGLLF</sequence>
<dbReference type="WBParaSite" id="sdigi.contig3.g461.t1">
    <property type="protein sequence ID" value="sdigi.contig3.g461.t1"/>
    <property type="gene ID" value="sdigi.contig3.g461"/>
</dbReference>
<reference evidence="2" key="1">
    <citation type="submission" date="2022-11" db="UniProtKB">
        <authorList>
            <consortium name="WormBaseParasite"/>
        </authorList>
    </citation>
    <scope>IDENTIFICATION</scope>
</reference>
<dbReference type="AlphaFoldDB" id="A0A915PTE6"/>
<accession>A0A915PTE6</accession>